<name>W4KG54_HETIT</name>
<dbReference type="Proteomes" id="UP000030671">
    <property type="component" value="Unassembled WGS sequence"/>
</dbReference>
<dbReference type="GO" id="GO:0008250">
    <property type="term" value="C:oligosaccharyltransferase complex"/>
    <property type="evidence" value="ECO:0007669"/>
    <property type="project" value="UniProtKB-UniRule"/>
</dbReference>
<evidence type="ECO:0000256" key="8">
    <source>
        <dbReference type="ARBA" id="ARBA00022989"/>
    </source>
</evidence>
<evidence type="ECO:0000256" key="1">
    <source>
        <dbReference type="ARBA" id="ARBA00002791"/>
    </source>
</evidence>
<evidence type="ECO:0000256" key="2">
    <source>
        <dbReference type="ARBA" id="ARBA00004115"/>
    </source>
</evidence>
<dbReference type="FunCoup" id="W4KG54">
    <property type="interactions" value="635"/>
</dbReference>
<accession>W4KG54</accession>
<reference evidence="11 12" key="1">
    <citation type="journal article" date="2012" name="New Phytol.">
        <title>Insight into trade-off between wood decay and parasitism from the genome of a fungal forest pathogen.</title>
        <authorList>
            <person name="Olson A."/>
            <person name="Aerts A."/>
            <person name="Asiegbu F."/>
            <person name="Belbahri L."/>
            <person name="Bouzid O."/>
            <person name="Broberg A."/>
            <person name="Canback B."/>
            <person name="Coutinho P.M."/>
            <person name="Cullen D."/>
            <person name="Dalman K."/>
            <person name="Deflorio G."/>
            <person name="van Diepen L.T."/>
            <person name="Dunand C."/>
            <person name="Duplessis S."/>
            <person name="Durling M."/>
            <person name="Gonthier P."/>
            <person name="Grimwood J."/>
            <person name="Fossdal C.G."/>
            <person name="Hansson D."/>
            <person name="Henrissat B."/>
            <person name="Hietala A."/>
            <person name="Himmelstrand K."/>
            <person name="Hoffmeister D."/>
            <person name="Hogberg N."/>
            <person name="James T.Y."/>
            <person name="Karlsson M."/>
            <person name="Kohler A."/>
            <person name="Kues U."/>
            <person name="Lee Y.H."/>
            <person name="Lin Y.C."/>
            <person name="Lind M."/>
            <person name="Lindquist E."/>
            <person name="Lombard V."/>
            <person name="Lucas S."/>
            <person name="Lunden K."/>
            <person name="Morin E."/>
            <person name="Murat C."/>
            <person name="Park J."/>
            <person name="Raffaello T."/>
            <person name="Rouze P."/>
            <person name="Salamov A."/>
            <person name="Schmutz J."/>
            <person name="Solheim H."/>
            <person name="Stahlberg J."/>
            <person name="Velez H."/>
            <person name="de Vries R.P."/>
            <person name="Wiebenga A."/>
            <person name="Woodward S."/>
            <person name="Yakovlev I."/>
            <person name="Garbelotto M."/>
            <person name="Martin F."/>
            <person name="Grigoriev I.V."/>
            <person name="Stenlid J."/>
        </authorList>
    </citation>
    <scope>NUCLEOTIDE SEQUENCE [LARGE SCALE GENOMIC DNA]</scope>
    <source>
        <strain evidence="11 12">TC 32-1</strain>
    </source>
</reference>
<sequence length="488" mass="54009">MTVRWRCLPLVLLGLLPQSFVSAAHSFENVAIVRTVELGGSLVHVTTTYAIKALENGSQKYTITLGEDEWDKSSWLEAKIKGQNTPLNVEALQLGPTDGVYSYTVELPKPLNVNGTTNLVIETVQTHATYPWPQQASQKDDQALKYETDLFILSPYKTATQRAKVRAPAPRIISFSTPEGVDQFATDSVATKSGATVTYGPFTHIPESANLEFIKSHQKRLTVHYYYEYPVLEITKLERAAEISHWGANLNINNDIQLHNAGPALKNQFSRLEHQSQSFFGKISAHILPSLTVHLPPGIHSAYYYDLNGNVSTSRLRPAPSVPKASQANQYSVMELRPRYPLMGGWNFTFTLGWDSPLRDSAGYDSQTGKYIVGVPVHTFIPGAVVNQAEVKIIFPEGATDIEVFPPFAALTQNISTHVTYLDTVGRPAVTFTYENLTDKHTGIIFASYKVPFSAHLKKPKAVATAFLGLFAFALAARRVDLRLTKTV</sequence>
<organism evidence="11 12">
    <name type="scientific">Heterobasidion irregulare (strain TC 32-1)</name>
    <dbReference type="NCBI Taxonomy" id="747525"/>
    <lineage>
        <taxon>Eukaryota</taxon>
        <taxon>Fungi</taxon>
        <taxon>Dikarya</taxon>
        <taxon>Basidiomycota</taxon>
        <taxon>Agaricomycotina</taxon>
        <taxon>Agaricomycetes</taxon>
        <taxon>Russulales</taxon>
        <taxon>Bondarzewiaceae</taxon>
        <taxon>Heterobasidion</taxon>
        <taxon>Heterobasidion annosum species complex</taxon>
    </lineage>
</organism>
<dbReference type="RefSeq" id="XP_009543772.1">
    <property type="nucleotide sequence ID" value="XM_009545477.1"/>
</dbReference>
<keyword evidence="12" id="KW-1185">Reference proteome</keyword>
<comment type="subunit">
    <text evidence="10">Component of the oligosaccharyltransferase (OST) complex.</text>
</comment>
<evidence type="ECO:0000256" key="5">
    <source>
        <dbReference type="ARBA" id="ARBA00022692"/>
    </source>
</evidence>
<dbReference type="UniPathway" id="UPA00378"/>
<dbReference type="PANTHER" id="PTHR21049">
    <property type="entry name" value="RIBOPHORIN I"/>
    <property type="match status" value="1"/>
</dbReference>
<evidence type="ECO:0000256" key="6">
    <source>
        <dbReference type="ARBA" id="ARBA00022729"/>
    </source>
</evidence>
<evidence type="ECO:0000256" key="10">
    <source>
        <dbReference type="RuleBase" id="RU361143"/>
    </source>
</evidence>
<dbReference type="OrthoDB" id="310030at2759"/>
<dbReference type="GO" id="GO:0018279">
    <property type="term" value="P:protein N-linked glycosylation via asparagine"/>
    <property type="evidence" value="ECO:0007669"/>
    <property type="project" value="TreeGrafter"/>
</dbReference>
<dbReference type="EMBL" id="KI925456">
    <property type="protein sequence ID" value="ETW84056.1"/>
    <property type="molecule type" value="Genomic_DNA"/>
</dbReference>
<evidence type="ECO:0000256" key="9">
    <source>
        <dbReference type="ARBA" id="ARBA00023136"/>
    </source>
</evidence>
<keyword evidence="6 10" id="KW-0732">Signal</keyword>
<comment type="subcellular location">
    <subcellularLocation>
        <location evidence="2 10">Endoplasmic reticulum membrane</location>
        <topology evidence="2 10">Single-pass type I membrane protein</topology>
    </subcellularLocation>
</comment>
<protein>
    <recommendedName>
        <fullName evidence="10">Dolichyl-diphosphooligosaccharide--protein glycosyltransferase subunit 1</fullName>
    </recommendedName>
</protein>
<dbReference type="InParanoid" id="W4KG54"/>
<dbReference type="eggNOG" id="KOG2291">
    <property type="taxonomic scope" value="Eukaryota"/>
</dbReference>
<evidence type="ECO:0000256" key="7">
    <source>
        <dbReference type="ARBA" id="ARBA00022824"/>
    </source>
</evidence>
<comment type="function">
    <text evidence="1 10">Subunit of the oligosaccharyl transferase (OST) complex that catalyzes the initial transfer of a defined glycan (Glc(3)Man(9)GlcNAc(2) in eukaryotes) from the lipid carrier dolichol-pyrophosphate to an asparagine residue within an Asn-X-Ser/Thr consensus motif in nascent polypeptide chains, the first step in protein N-glycosylation. N-glycosylation occurs cotranslationally and the complex associates with the Sec61 complex at the channel-forming translocon complex that mediates protein translocation across the endoplasmic reticulum (ER). All subunits are required for a maximal enzyme activity.</text>
</comment>
<feature type="chain" id="PRO_5005150333" description="Dolichyl-diphosphooligosaccharide--protein glycosyltransferase subunit 1" evidence="10">
    <location>
        <begin position="24"/>
        <end position="488"/>
    </location>
</feature>
<keyword evidence="8" id="KW-1133">Transmembrane helix</keyword>
<feature type="signal peptide" evidence="10">
    <location>
        <begin position="1"/>
        <end position="23"/>
    </location>
</feature>
<evidence type="ECO:0000256" key="4">
    <source>
        <dbReference type="ARBA" id="ARBA00008905"/>
    </source>
</evidence>
<evidence type="ECO:0000256" key="3">
    <source>
        <dbReference type="ARBA" id="ARBA00004922"/>
    </source>
</evidence>
<comment type="similarity">
    <text evidence="4 10">Belongs to the OST1 family.</text>
</comment>
<keyword evidence="9" id="KW-0472">Membrane</keyword>
<evidence type="ECO:0000313" key="11">
    <source>
        <dbReference type="EMBL" id="ETW84056.1"/>
    </source>
</evidence>
<dbReference type="KEGG" id="hir:HETIRDRAFT_458003"/>
<dbReference type="PANTHER" id="PTHR21049:SF0">
    <property type="entry name" value="DOLICHYL-DIPHOSPHOOLIGOSACCHARIDE--PROTEIN GLYCOSYLTRANSFERASE SUBUNIT 1"/>
    <property type="match status" value="1"/>
</dbReference>
<dbReference type="HOGENOM" id="CLU_031381_1_0_1"/>
<keyword evidence="7 10" id="KW-0256">Endoplasmic reticulum</keyword>
<keyword evidence="5" id="KW-0812">Transmembrane</keyword>
<dbReference type="STRING" id="747525.W4KG54"/>
<comment type="pathway">
    <text evidence="3 10">Protein modification; protein glycosylation.</text>
</comment>
<dbReference type="AlphaFoldDB" id="W4KG54"/>
<dbReference type="InterPro" id="IPR007676">
    <property type="entry name" value="Ribophorin_I"/>
</dbReference>
<dbReference type="Pfam" id="PF04597">
    <property type="entry name" value="Ribophorin_I"/>
    <property type="match status" value="1"/>
</dbReference>
<dbReference type="GeneID" id="20676876"/>
<evidence type="ECO:0000313" key="12">
    <source>
        <dbReference type="Proteomes" id="UP000030671"/>
    </source>
</evidence>
<proteinExistence type="inferred from homology"/>
<gene>
    <name evidence="11" type="ORF">HETIRDRAFT_458003</name>
</gene>